<evidence type="ECO:0000313" key="2">
    <source>
        <dbReference type="Proteomes" id="UP001381693"/>
    </source>
</evidence>
<evidence type="ECO:0000313" key="1">
    <source>
        <dbReference type="EMBL" id="KAK7085274.1"/>
    </source>
</evidence>
<accession>A0AAN8XT45</accession>
<keyword evidence="2" id="KW-1185">Reference proteome</keyword>
<reference evidence="1 2" key="1">
    <citation type="submission" date="2023-11" db="EMBL/GenBank/DDBJ databases">
        <title>Halocaridina rubra genome assembly.</title>
        <authorList>
            <person name="Smith C."/>
        </authorList>
    </citation>
    <scope>NUCLEOTIDE SEQUENCE [LARGE SCALE GENOMIC DNA]</scope>
    <source>
        <strain evidence="1">EP-1</strain>
        <tissue evidence="1">Whole</tissue>
    </source>
</reference>
<dbReference type="EMBL" id="JAXCGZ010001359">
    <property type="protein sequence ID" value="KAK7085274.1"/>
    <property type="molecule type" value="Genomic_DNA"/>
</dbReference>
<dbReference type="Proteomes" id="UP001381693">
    <property type="component" value="Unassembled WGS sequence"/>
</dbReference>
<proteinExistence type="predicted"/>
<comment type="caution">
    <text evidence="1">The sequence shown here is derived from an EMBL/GenBank/DDBJ whole genome shotgun (WGS) entry which is preliminary data.</text>
</comment>
<dbReference type="AlphaFoldDB" id="A0AAN8XT45"/>
<protein>
    <submittedName>
        <fullName evidence="1">Uncharacterized protein</fullName>
    </submittedName>
</protein>
<gene>
    <name evidence="1" type="ORF">SK128_022123</name>
</gene>
<organism evidence="1 2">
    <name type="scientific">Halocaridina rubra</name>
    <name type="common">Hawaiian red shrimp</name>
    <dbReference type="NCBI Taxonomy" id="373956"/>
    <lineage>
        <taxon>Eukaryota</taxon>
        <taxon>Metazoa</taxon>
        <taxon>Ecdysozoa</taxon>
        <taxon>Arthropoda</taxon>
        <taxon>Crustacea</taxon>
        <taxon>Multicrustacea</taxon>
        <taxon>Malacostraca</taxon>
        <taxon>Eumalacostraca</taxon>
        <taxon>Eucarida</taxon>
        <taxon>Decapoda</taxon>
        <taxon>Pleocyemata</taxon>
        <taxon>Caridea</taxon>
        <taxon>Atyoidea</taxon>
        <taxon>Atyidae</taxon>
        <taxon>Halocaridina</taxon>
    </lineage>
</organism>
<sequence>MSKDGLECRGQNLSNNCNFIPITPQFMTPYFYPPLPTYHSHPPILPSSPYPFHSENY</sequence>
<name>A0AAN8XT45_HALRR</name>
<feature type="non-terminal residue" evidence="1">
    <location>
        <position position="57"/>
    </location>
</feature>